<feature type="domain" description="Uracil-DNA glycosylase-like" evidence="1">
    <location>
        <begin position="27"/>
        <end position="168"/>
    </location>
</feature>
<organism evidence="2 3">
    <name type="scientific">Candidatus Wolfebacteria bacterium RIFOXYB1_FULL_54_12</name>
    <dbReference type="NCBI Taxonomy" id="1802559"/>
    <lineage>
        <taxon>Bacteria</taxon>
        <taxon>Candidatus Wolfeibacteriota</taxon>
    </lineage>
</organism>
<dbReference type="STRING" id="1802559.A2372_00370"/>
<proteinExistence type="predicted"/>
<dbReference type="Pfam" id="PF03167">
    <property type="entry name" value="UDG"/>
    <property type="match status" value="1"/>
</dbReference>
<dbReference type="EMBL" id="MGIT01000006">
    <property type="protein sequence ID" value="OGM92486.1"/>
    <property type="molecule type" value="Genomic_DNA"/>
</dbReference>
<dbReference type="Proteomes" id="UP000176422">
    <property type="component" value="Unassembled WGS sequence"/>
</dbReference>
<sequence>MSTQNKGHICSSIETISCDLFHQMGVDKGARVLLVGESPAANGWHDNKACRTNGGKMLATGRRIDELLKPLGLTADTCGFTELSKCCVSDRKDLPACSKKCWPLFLELLKGKQYRLIVLLGVHTTKLAAELMEQDMEMGKMKQITIGGRPYAVLPIYHPSPINPRGRERNRDIMARERNTIEALIA</sequence>
<reference evidence="2 3" key="1">
    <citation type="journal article" date="2016" name="Nat. Commun.">
        <title>Thousands of microbial genomes shed light on interconnected biogeochemical processes in an aquifer system.</title>
        <authorList>
            <person name="Anantharaman K."/>
            <person name="Brown C.T."/>
            <person name="Hug L.A."/>
            <person name="Sharon I."/>
            <person name="Castelle C.J."/>
            <person name="Probst A.J."/>
            <person name="Thomas B.C."/>
            <person name="Singh A."/>
            <person name="Wilkins M.J."/>
            <person name="Karaoz U."/>
            <person name="Brodie E.L."/>
            <person name="Williams K.H."/>
            <person name="Hubbard S.S."/>
            <person name="Banfield J.F."/>
        </authorList>
    </citation>
    <scope>NUCLEOTIDE SEQUENCE [LARGE SCALE GENOMIC DNA]</scope>
</reference>
<comment type="caution">
    <text evidence="2">The sequence shown here is derived from an EMBL/GenBank/DDBJ whole genome shotgun (WGS) entry which is preliminary data.</text>
</comment>
<gene>
    <name evidence="2" type="ORF">A2372_00370</name>
</gene>
<dbReference type="SUPFAM" id="SSF52141">
    <property type="entry name" value="Uracil-DNA glycosylase-like"/>
    <property type="match status" value="1"/>
</dbReference>
<name>A0A1F8DVP2_9BACT</name>
<dbReference type="InterPro" id="IPR036895">
    <property type="entry name" value="Uracil-DNA_glycosylase-like_sf"/>
</dbReference>
<accession>A0A1F8DVP2</accession>
<evidence type="ECO:0000259" key="1">
    <source>
        <dbReference type="Pfam" id="PF03167"/>
    </source>
</evidence>
<evidence type="ECO:0000313" key="2">
    <source>
        <dbReference type="EMBL" id="OGM92486.1"/>
    </source>
</evidence>
<protein>
    <recommendedName>
        <fullName evidence="1">Uracil-DNA glycosylase-like domain-containing protein</fullName>
    </recommendedName>
</protein>
<dbReference type="InterPro" id="IPR005122">
    <property type="entry name" value="Uracil-DNA_glycosylase-like"/>
</dbReference>
<evidence type="ECO:0000313" key="3">
    <source>
        <dbReference type="Proteomes" id="UP000176422"/>
    </source>
</evidence>
<dbReference type="Gene3D" id="3.40.470.10">
    <property type="entry name" value="Uracil-DNA glycosylase-like domain"/>
    <property type="match status" value="1"/>
</dbReference>
<dbReference type="AlphaFoldDB" id="A0A1F8DVP2"/>